<dbReference type="GO" id="GO:0005730">
    <property type="term" value="C:nucleolus"/>
    <property type="evidence" value="ECO:0007669"/>
    <property type="project" value="UniProtKB-SubCell"/>
</dbReference>
<evidence type="ECO:0000313" key="12">
    <source>
        <dbReference type="WBParaSite" id="ALUE_0000256901-mRNA-1"/>
    </source>
</evidence>
<feature type="coiled-coil region" evidence="10">
    <location>
        <begin position="10"/>
        <end position="46"/>
    </location>
</feature>
<sequence length="75" mass="9080">MKQKADFEQIKKLADEIRQKQAAEKAAKLEAKKERERRREENARRAEIVQVIKNTHKLKRAKKKQLRRIEKRDTN</sequence>
<evidence type="ECO:0000256" key="10">
    <source>
        <dbReference type="SAM" id="Coils"/>
    </source>
</evidence>
<evidence type="ECO:0000256" key="9">
    <source>
        <dbReference type="ARBA" id="ARBA00093307"/>
    </source>
</evidence>
<dbReference type="Proteomes" id="UP000036681">
    <property type="component" value="Unplaced"/>
</dbReference>
<protein>
    <recommendedName>
        <fullName evidence="3">Coiled-coil domain-containing protein 86</fullName>
    </recommendedName>
</protein>
<evidence type="ECO:0000256" key="3">
    <source>
        <dbReference type="ARBA" id="ARBA00016738"/>
    </source>
</evidence>
<dbReference type="PANTHER" id="PTHR13557:SF1">
    <property type="entry name" value="COILED-COIL DOMAIN-CONTAINING PROTEIN 86"/>
    <property type="match status" value="1"/>
</dbReference>
<accession>A0A0M3HM24</accession>
<dbReference type="WBParaSite" id="ALUE_0000256901-mRNA-1">
    <property type="protein sequence ID" value="ALUE_0000256901-mRNA-1"/>
    <property type="gene ID" value="ALUE_0000256901"/>
</dbReference>
<keyword evidence="5" id="KW-0597">Phosphoprotein</keyword>
<dbReference type="InterPro" id="IPR026570">
    <property type="entry name" value="CCDC86"/>
</dbReference>
<evidence type="ECO:0000256" key="7">
    <source>
        <dbReference type="ARBA" id="ARBA00023054"/>
    </source>
</evidence>
<keyword evidence="7 10" id="KW-0175">Coiled coil</keyword>
<evidence type="ECO:0000256" key="1">
    <source>
        <dbReference type="ARBA" id="ARBA00004286"/>
    </source>
</evidence>
<proteinExistence type="predicted"/>
<evidence type="ECO:0000256" key="6">
    <source>
        <dbReference type="ARBA" id="ARBA00022934"/>
    </source>
</evidence>
<dbReference type="PANTHER" id="PTHR13557">
    <property type="entry name" value="COILED-COIL DOMAIN-CONTAINING PROTEIN 86"/>
    <property type="match status" value="1"/>
</dbReference>
<keyword evidence="11" id="KW-1185">Reference proteome</keyword>
<comment type="subcellular location">
    <subcellularLocation>
        <location evidence="1">Chromosome</location>
    </subcellularLocation>
    <subcellularLocation>
        <location evidence="2">Nucleus</location>
        <location evidence="2">Nucleolus</location>
    </subcellularLocation>
</comment>
<keyword evidence="4" id="KW-0158">Chromosome</keyword>
<dbReference type="GO" id="GO:0005694">
    <property type="term" value="C:chromosome"/>
    <property type="evidence" value="ECO:0007669"/>
    <property type="project" value="UniProtKB-SubCell"/>
</dbReference>
<dbReference type="AlphaFoldDB" id="A0A0M3HM24"/>
<name>A0A0M3HM24_ASCLU</name>
<evidence type="ECO:0000313" key="11">
    <source>
        <dbReference type="Proteomes" id="UP000036681"/>
    </source>
</evidence>
<evidence type="ECO:0000256" key="2">
    <source>
        <dbReference type="ARBA" id="ARBA00004604"/>
    </source>
</evidence>
<comment type="function">
    <text evidence="9">Required for proper chromosome segregation during mitosis and error-free mitotic progression.</text>
</comment>
<organism evidence="11 12">
    <name type="scientific">Ascaris lumbricoides</name>
    <name type="common">Giant roundworm</name>
    <dbReference type="NCBI Taxonomy" id="6252"/>
    <lineage>
        <taxon>Eukaryota</taxon>
        <taxon>Metazoa</taxon>
        <taxon>Ecdysozoa</taxon>
        <taxon>Nematoda</taxon>
        <taxon>Chromadorea</taxon>
        <taxon>Rhabditida</taxon>
        <taxon>Spirurina</taxon>
        <taxon>Ascaridomorpha</taxon>
        <taxon>Ascaridoidea</taxon>
        <taxon>Ascarididae</taxon>
        <taxon>Ascaris</taxon>
    </lineage>
</organism>
<keyword evidence="8" id="KW-0539">Nucleus</keyword>
<keyword evidence="6" id="KW-0164">Citrullination</keyword>
<evidence type="ECO:0000256" key="4">
    <source>
        <dbReference type="ARBA" id="ARBA00022454"/>
    </source>
</evidence>
<evidence type="ECO:0000256" key="8">
    <source>
        <dbReference type="ARBA" id="ARBA00023242"/>
    </source>
</evidence>
<evidence type="ECO:0000256" key="5">
    <source>
        <dbReference type="ARBA" id="ARBA00022553"/>
    </source>
</evidence>
<reference evidence="12" key="1">
    <citation type="submission" date="2017-02" db="UniProtKB">
        <authorList>
            <consortium name="WormBaseParasite"/>
        </authorList>
    </citation>
    <scope>IDENTIFICATION</scope>
</reference>